<evidence type="ECO:0000313" key="3">
    <source>
        <dbReference type="Proteomes" id="UP000184420"/>
    </source>
</evidence>
<dbReference type="InterPro" id="IPR029032">
    <property type="entry name" value="AhpD-like"/>
</dbReference>
<dbReference type="AlphaFoldDB" id="A0A1M7DRH8"/>
<dbReference type="EMBL" id="FRBL01000005">
    <property type="protein sequence ID" value="SHL82082.1"/>
    <property type="molecule type" value="Genomic_DNA"/>
</dbReference>
<dbReference type="InterPro" id="IPR004675">
    <property type="entry name" value="AhpD_core"/>
</dbReference>
<evidence type="ECO:0000313" key="2">
    <source>
        <dbReference type="EMBL" id="SHL82082.1"/>
    </source>
</evidence>
<keyword evidence="2" id="KW-0575">Peroxidase</keyword>
<keyword evidence="3" id="KW-1185">Reference proteome</keyword>
<dbReference type="NCBIfam" id="TIGR00778">
    <property type="entry name" value="ahpD_dom"/>
    <property type="match status" value="1"/>
</dbReference>
<dbReference type="RefSeq" id="WP_073081688.1">
    <property type="nucleotide sequence ID" value="NZ_FRBL01000005.1"/>
</dbReference>
<dbReference type="Proteomes" id="UP000184420">
    <property type="component" value="Unassembled WGS sequence"/>
</dbReference>
<evidence type="ECO:0000259" key="1">
    <source>
        <dbReference type="Pfam" id="PF02627"/>
    </source>
</evidence>
<dbReference type="OrthoDB" id="9801997at2"/>
<accession>A0A1M7DRH8</accession>
<dbReference type="InterPro" id="IPR003779">
    <property type="entry name" value="CMD-like"/>
</dbReference>
<dbReference type="STRING" id="1419482.SAMN05444266_105105"/>
<reference evidence="2 3" key="1">
    <citation type="submission" date="2016-11" db="EMBL/GenBank/DDBJ databases">
        <authorList>
            <person name="Jaros S."/>
            <person name="Januszkiewicz K."/>
            <person name="Wedrychowicz H."/>
        </authorList>
    </citation>
    <scope>NUCLEOTIDE SEQUENCE [LARGE SCALE GENOMIC DNA]</scope>
    <source>
        <strain evidence="2 3">DSM 27406</strain>
    </source>
</reference>
<dbReference type="Gene3D" id="1.20.1290.10">
    <property type="entry name" value="AhpD-like"/>
    <property type="match status" value="1"/>
</dbReference>
<organism evidence="2 3">
    <name type="scientific">Chitinophaga jiangningensis</name>
    <dbReference type="NCBI Taxonomy" id="1419482"/>
    <lineage>
        <taxon>Bacteria</taxon>
        <taxon>Pseudomonadati</taxon>
        <taxon>Bacteroidota</taxon>
        <taxon>Chitinophagia</taxon>
        <taxon>Chitinophagales</taxon>
        <taxon>Chitinophagaceae</taxon>
        <taxon>Chitinophaga</taxon>
    </lineage>
</organism>
<dbReference type="Pfam" id="PF02627">
    <property type="entry name" value="CMD"/>
    <property type="match status" value="1"/>
</dbReference>
<feature type="domain" description="Carboxymuconolactone decarboxylase-like" evidence="1">
    <location>
        <begin position="19"/>
        <end position="94"/>
    </location>
</feature>
<name>A0A1M7DRH8_9BACT</name>
<dbReference type="PANTHER" id="PTHR34846:SF10">
    <property type="entry name" value="CYTOPLASMIC PROTEIN"/>
    <property type="match status" value="1"/>
</dbReference>
<gene>
    <name evidence="2" type="ORF">SAMN05444266_105105</name>
</gene>
<sequence>MEARIKFEDVNKGALDGLFKTGMYVKKSGLDPILGELIKFRASQINDCAFCLDMHWKDAIQLGEKEQRLYSLSAWRECPYYTEEERAVLAYTEETTAMNVSDETFNNLAKYFDKAQIADITLAIVTINSWNMLNRAFHTVPGGYVPGSLG</sequence>
<dbReference type="GO" id="GO:0051920">
    <property type="term" value="F:peroxiredoxin activity"/>
    <property type="evidence" value="ECO:0007669"/>
    <property type="project" value="InterPro"/>
</dbReference>
<keyword evidence="2" id="KW-0560">Oxidoreductase</keyword>
<proteinExistence type="predicted"/>
<dbReference type="PANTHER" id="PTHR34846">
    <property type="entry name" value="4-CARBOXYMUCONOLACTONE DECARBOXYLASE FAMILY PROTEIN (AFU_ORTHOLOGUE AFUA_6G11590)"/>
    <property type="match status" value="1"/>
</dbReference>
<protein>
    <submittedName>
        <fullName evidence="2">Alkylhydroperoxidase AhpD family core domain-containing protein</fullName>
    </submittedName>
</protein>
<dbReference type="SUPFAM" id="SSF69118">
    <property type="entry name" value="AhpD-like"/>
    <property type="match status" value="1"/>
</dbReference>